<evidence type="ECO:0000313" key="1">
    <source>
        <dbReference type="EMBL" id="MPN23087.1"/>
    </source>
</evidence>
<comment type="caution">
    <text evidence="1">The sequence shown here is derived from an EMBL/GenBank/DDBJ whole genome shotgun (WGS) entry which is preliminary data.</text>
</comment>
<dbReference type="EMBL" id="VSSQ01071490">
    <property type="protein sequence ID" value="MPN23087.1"/>
    <property type="molecule type" value="Genomic_DNA"/>
</dbReference>
<name>A0A645G846_9ZZZZ</name>
<sequence>MAILTKEARRAEAIPTQHLREVRRAAVRIPLQAEVQAQVVRLRTTLQAAAHRLVPPHRVPVEVPLPAHIAAEAAVVAVEDVVKL</sequence>
<gene>
    <name evidence="1" type="ORF">SDC9_170472</name>
</gene>
<protein>
    <submittedName>
        <fullName evidence="1">Uncharacterized protein</fullName>
    </submittedName>
</protein>
<reference evidence="1" key="1">
    <citation type="submission" date="2019-08" db="EMBL/GenBank/DDBJ databases">
        <authorList>
            <person name="Kucharzyk K."/>
            <person name="Murdoch R.W."/>
            <person name="Higgins S."/>
            <person name="Loffler F."/>
        </authorList>
    </citation>
    <scope>NUCLEOTIDE SEQUENCE</scope>
</reference>
<proteinExistence type="predicted"/>
<organism evidence="1">
    <name type="scientific">bioreactor metagenome</name>
    <dbReference type="NCBI Taxonomy" id="1076179"/>
    <lineage>
        <taxon>unclassified sequences</taxon>
        <taxon>metagenomes</taxon>
        <taxon>ecological metagenomes</taxon>
    </lineage>
</organism>
<accession>A0A645G846</accession>
<dbReference type="AlphaFoldDB" id="A0A645G846"/>